<feature type="region of interest" description="Disordered" evidence="1">
    <location>
        <begin position="245"/>
        <end position="277"/>
    </location>
</feature>
<name>A0ABW6IAE2_9CYAN</name>
<dbReference type="Gene3D" id="3.30.70.1450">
    <property type="entry name" value="Regulator of K+ conductance, C-terminal domain"/>
    <property type="match status" value="1"/>
</dbReference>
<dbReference type="Proteomes" id="UP001600165">
    <property type="component" value="Unassembled WGS sequence"/>
</dbReference>
<dbReference type="Pfam" id="PF02080">
    <property type="entry name" value="TrkA_C"/>
    <property type="match status" value="1"/>
</dbReference>
<evidence type="ECO:0000313" key="4">
    <source>
        <dbReference type="EMBL" id="MFE4105123.1"/>
    </source>
</evidence>
<comment type="caution">
    <text evidence="4">The sequence shown here is derived from an EMBL/GenBank/DDBJ whole genome shotgun (WGS) entry which is preliminary data.</text>
</comment>
<protein>
    <submittedName>
        <fullName evidence="4">TrkA C-terminal domain-containing protein</fullName>
    </submittedName>
</protein>
<feature type="transmembrane region" description="Helical" evidence="2">
    <location>
        <begin position="101"/>
        <end position="120"/>
    </location>
</feature>
<dbReference type="EMBL" id="JBHZOL010000019">
    <property type="protein sequence ID" value="MFE4105123.1"/>
    <property type="molecule type" value="Genomic_DNA"/>
</dbReference>
<dbReference type="SUPFAM" id="SSF116726">
    <property type="entry name" value="TrkA C-terminal domain-like"/>
    <property type="match status" value="1"/>
</dbReference>
<reference evidence="4 5" key="1">
    <citation type="submission" date="2024-10" db="EMBL/GenBank/DDBJ databases">
        <authorList>
            <person name="Ratan Roy A."/>
            <person name="Morales Sandoval P.H."/>
            <person name="De Los Santos Villalobos S."/>
            <person name="Chakraborty S."/>
            <person name="Mukherjee J."/>
        </authorList>
    </citation>
    <scope>NUCLEOTIDE SEQUENCE [LARGE SCALE GENOMIC DNA]</scope>
    <source>
        <strain evidence="4 5">S1</strain>
    </source>
</reference>
<evidence type="ECO:0000259" key="3">
    <source>
        <dbReference type="PROSITE" id="PS51202"/>
    </source>
</evidence>
<organism evidence="4 5">
    <name type="scientific">Almyronema epifaneia S1</name>
    <dbReference type="NCBI Taxonomy" id="2991925"/>
    <lineage>
        <taxon>Bacteria</taxon>
        <taxon>Bacillati</taxon>
        <taxon>Cyanobacteriota</taxon>
        <taxon>Cyanophyceae</taxon>
        <taxon>Nodosilineales</taxon>
        <taxon>Nodosilineaceae</taxon>
        <taxon>Almyronema</taxon>
        <taxon>Almyronema epifaneia</taxon>
    </lineage>
</organism>
<keyword evidence="5" id="KW-1185">Reference proteome</keyword>
<keyword evidence="2" id="KW-1133">Transmembrane helix</keyword>
<dbReference type="InterPro" id="IPR036721">
    <property type="entry name" value="RCK_C_sf"/>
</dbReference>
<evidence type="ECO:0000256" key="2">
    <source>
        <dbReference type="SAM" id="Phobius"/>
    </source>
</evidence>
<feature type="compositionally biased region" description="Acidic residues" evidence="1">
    <location>
        <begin position="249"/>
        <end position="261"/>
    </location>
</feature>
<evidence type="ECO:0000313" key="5">
    <source>
        <dbReference type="Proteomes" id="UP001600165"/>
    </source>
</evidence>
<feature type="transmembrane region" description="Helical" evidence="2">
    <location>
        <begin position="65"/>
        <end position="89"/>
    </location>
</feature>
<dbReference type="PROSITE" id="PS51202">
    <property type="entry name" value="RCK_C"/>
    <property type="match status" value="1"/>
</dbReference>
<proteinExistence type="predicted"/>
<dbReference type="InterPro" id="IPR006037">
    <property type="entry name" value="RCK_C"/>
</dbReference>
<gene>
    <name evidence="4" type="ORF">ACFVKH_02460</name>
</gene>
<feature type="domain" description="RCK C-terminal" evidence="3">
    <location>
        <begin position="141"/>
        <end position="227"/>
    </location>
</feature>
<keyword evidence="2" id="KW-0472">Membrane</keyword>
<keyword evidence="2" id="KW-0812">Transmembrane</keyword>
<sequence>MAAVLSLLLVLTLSMLITRVATVALIHTGLSHGIARFQARSAFTNAGFTTQESEKMVNHPVRRRIIMVLMLMGNVGIATVISSLMLTFLDNGGNVNWGQRLLLLAVGLGVIWLLASSRWANRLIARLTYWILKKYTKLDVRDYVSLLRLVGDYGVTEFAVEEGDWLANQKLSALRLNQEGIIILGIQRHSGRYIGVPQGHYFVRPKDTLILYGRSDVLASLDERNSGLGGELAHQAAIARQKAIIAAQDQEESSSADDLASDDSPTKKQPPSVERSC</sequence>
<accession>A0ABW6IAE2</accession>
<evidence type="ECO:0000256" key="1">
    <source>
        <dbReference type="SAM" id="MobiDB-lite"/>
    </source>
</evidence>
<dbReference type="RefSeq" id="WP_377961142.1">
    <property type="nucleotide sequence ID" value="NZ_JBHZOL010000019.1"/>
</dbReference>